<name>D5I240_9HYST</name>
<evidence type="ECO:0000313" key="3">
    <source>
        <dbReference type="EMBL" id="ADE61493.1"/>
    </source>
</evidence>
<protein>
    <submittedName>
        <fullName evidence="3">Voltage-dependent calcium channel alpha 1F subunit</fullName>
    </submittedName>
</protein>
<reference evidence="3" key="1">
    <citation type="journal article" date="2010" name="Mol. Biol. Evol.">
        <title>Rodent evolution: back to the root.</title>
        <authorList>
            <person name="Churakov G."/>
            <person name="Sadasivuni M.K."/>
            <person name="Rosenbloom K.R."/>
            <person name="Huchon D."/>
            <person name="Brosius J."/>
            <person name="Schmitz J."/>
        </authorList>
    </citation>
    <scope>NUCLEOTIDE SEQUENCE</scope>
    <source>
        <strain evidence="3">16-Cho</strain>
    </source>
</reference>
<sequence length="33" mass="3514">QCRGSSEDLPIPGTYHCGQKLGPSRVQGSWATP</sequence>
<proteinExistence type="predicted"/>
<feature type="domain" description="Voltage-gated calcium channel subunit alpha C-terminal" evidence="2">
    <location>
        <begin position="2"/>
        <end position="33"/>
    </location>
</feature>
<organism evidence="3">
    <name type="scientific">Cryptomys hottentotus</name>
    <name type="common">Hottentot mole-rat</name>
    <dbReference type="NCBI Taxonomy" id="10175"/>
    <lineage>
        <taxon>Eukaryota</taxon>
        <taxon>Metazoa</taxon>
        <taxon>Chordata</taxon>
        <taxon>Craniata</taxon>
        <taxon>Vertebrata</taxon>
        <taxon>Euteleostomi</taxon>
        <taxon>Mammalia</taxon>
        <taxon>Eutheria</taxon>
        <taxon>Euarchontoglires</taxon>
        <taxon>Glires</taxon>
        <taxon>Rodentia</taxon>
        <taxon>Hystricomorpha</taxon>
        <taxon>Bathyergidae</taxon>
        <taxon>Cryptomys</taxon>
    </lineage>
</organism>
<feature type="region of interest" description="Disordered" evidence="1">
    <location>
        <begin position="1"/>
        <end position="33"/>
    </location>
</feature>
<dbReference type="Pfam" id="PF16885">
    <property type="entry name" value="CAC1F_C"/>
    <property type="match status" value="1"/>
</dbReference>
<evidence type="ECO:0000259" key="2">
    <source>
        <dbReference type="Pfam" id="PF16885"/>
    </source>
</evidence>
<feature type="non-terminal residue" evidence="3">
    <location>
        <position position="33"/>
    </location>
</feature>
<feature type="non-terminal residue" evidence="3">
    <location>
        <position position="1"/>
    </location>
</feature>
<accession>D5I240</accession>
<dbReference type="EMBL" id="GQ506709">
    <property type="protein sequence ID" value="ADE61493.1"/>
    <property type="molecule type" value="Genomic_DNA"/>
</dbReference>
<dbReference type="InterPro" id="IPR031688">
    <property type="entry name" value="CAC1F_C"/>
</dbReference>
<evidence type="ECO:0000256" key="1">
    <source>
        <dbReference type="SAM" id="MobiDB-lite"/>
    </source>
</evidence>
<dbReference type="AlphaFoldDB" id="D5I240"/>